<keyword evidence="1" id="KW-1133">Transmembrane helix</keyword>
<sequence length="139" mass="14350">MLTAPGTSSVSRWPVIVLLSVDAVLLATLELFYLPLRLDGVVLPKAGDVPLPLSALVAAVTTPLLVTTAERLVSRRLAMVPLLVWFVTLLVLGVEGPGGDSVLMVDWRALLLLAGGALPAAMALGGSLGRSAVSDTGTR</sequence>
<dbReference type="AlphaFoldDB" id="H5XK01"/>
<keyword evidence="3" id="KW-1185">Reference proteome</keyword>
<evidence type="ECO:0000256" key="1">
    <source>
        <dbReference type="SAM" id="Phobius"/>
    </source>
</evidence>
<reference evidence="2 3" key="1">
    <citation type="submission" date="2011-11" db="EMBL/GenBank/DDBJ databases">
        <title>The Noncontiguous Finished sequence of Saccharomonospora cyanea NA-134.</title>
        <authorList>
            <consortium name="US DOE Joint Genome Institute"/>
            <person name="Lucas S."/>
            <person name="Han J."/>
            <person name="Lapidus A."/>
            <person name="Cheng J.-F."/>
            <person name="Goodwin L."/>
            <person name="Pitluck S."/>
            <person name="Peters L."/>
            <person name="Ovchinnikova G."/>
            <person name="Lu M."/>
            <person name="Detter J.C."/>
            <person name="Han C."/>
            <person name="Tapia R."/>
            <person name="Land M."/>
            <person name="Hauser L."/>
            <person name="Kyrpides N."/>
            <person name="Ivanova N."/>
            <person name="Pagani I."/>
            <person name="Brambilla E.-M."/>
            <person name="Klenk H.-P."/>
            <person name="Woyke T."/>
        </authorList>
    </citation>
    <scope>NUCLEOTIDE SEQUENCE [LARGE SCALE GENOMIC DNA]</scope>
    <source>
        <strain evidence="2 3">NA-134</strain>
    </source>
</reference>
<dbReference type="Proteomes" id="UP000002791">
    <property type="component" value="Chromosome"/>
</dbReference>
<dbReference type="HOGENOM" id="CLU_144608_0_0_11"/>
<dbReference type="OrthoDB" id="3699727at2"/>
<keyword evidence="1" id="KW-0472">Membrane</keyword>
<feature type="transmembrane region" description="Helical" evidence="1">
    <location>
        <begin position="78"/>
        <end position="95"/>
    </location>
</feature>
<name>H5XK01_9PSEU</name>
<evidence type="ECO:0000313" key="3">
    <source>
        <dbReference type="Proteomes" id="UP000002791"/>
    </source>
</evidence>
<dbReference type="EMBL" id="CM001440">
    <property type="protein sequence ID" value="EHR62956.1"/>
    <property type="molecule type" value="Genomic_DNA"/>
</dbReference>
<dbReference type="eggNOG" id="ENOG503330Y">
    <property type="taxonomic scope" value="Bacteria"/>
</dbReference>
<evidence type="ECO:0000313" key="2">
    <source>
        <dbReference type="EMBL" id="EHR62956.1"/>
    </source>
</evidence>
<gene>
    <name evidence="2" type="ORF">SaccyDRAFT_4135</name>
</gene>
<accession>H5XK01</accession>
<dbReference type="STRING" id="882082.SaccyDRAFT_4135"/>
<keyword evidence="1" id="KW-0812">Transmembrane</keyword>
<proteinExistence type="predicted"/>
<protein>
    <submittedName>
        <fullName evidence="2">Uncharacterized protein</fullName>
    </submittedName>
</protein>
<organism evidence="2 3">
    <name type="scientific">Saccharomonospora cyanea NA-134</name>
    <dbReference type="NCBI Taxonomy" id="882082"/>
    <lineage>
        <taxon>Bacteria</taxon>
        <taxon>Bacillati</taxon>
        <taxon>Actinomycetota</taxon>
        <taxon>Actinomycetes</taxon>
        <taxon>Pseudonocardiales</taxon>
        <taxon>Pseudonocardiaceae</taxon>
        <taxon>Saccharomonospora</taxon>
    </lineage>
</organism>
<feature type="transmembrane region" description="Helical" evidence="1">
    <location>
        <begin position="12"/>
        <end position="34"/>
    </location>
</feature>
<feature type="transmembrane region" description="Helical" evidence="1">
    <location>
        <begin position="49"/>
        <end position="66"/>
    </location>
</feature>
<dbReference type="RefSeq" id="WP_005458982.1">
    <property type="nucleotide sequence ID" value="NZ_CM001440.1"/>
</dbReference>
<feature type="transmembrane region" description="Helical" evidence="1">
    <location>
        <begin position="107"/>
        <end position="129"/>
    </location>
</feature>